<dbReference type="Gene3D" id="3.60.21.10">
    <property type="match status" value="1"/>
</dbReference>
<protein>
    <recommendedName>
        <fullName evidence="1">Calcineurin-like phosphoesterase domain-containing protein</fullName>
    </recommendedName>
</protein>
<gene>
    <name evidence="2" type="ORF">ENX68_04495</name>
</gene>
<comment type="caution">
    <text evidence="2">The sequence shown here is derived from an EMBL/GenBank/DDBJ whole genome shotgun (WGS) entry which is preliminary data.</text>
</comment>
<dbReference type="Pfam" id="PF00149">
    <property type="entry name" value="Metallophos"/>
    <property type="match status" value="1"/>
</dbReference>
<evidence type="ECO:0000313" key="2">
    <source>
        <dbReference type="EMBL" id="HGE78243.1"/>
    </source>
</evidence>
<proteinExistence type="predicted"/>
<organism evidence="2">
    <name type="scientific">candidate division WOR-3 bacterium</name>
    <dbReference type="NCBI Taxonomy" id="2052148"/>
    <lineage>
        <taxon>Bacteria</taxon>
        <taxon>Bacteria division WOR-3</taxon>
    </lineage>
</organism>
<sequence length="446" mass="51501">MILLLISFTPFYFIHYSDPQIGRNSYTVPYCSIAVHQIMSMNPQPLFIIVSGDMAEDQNNQNNLLQQWQICDSLFDILSIPKFFTPGNHDIGYASDTCWKPARLSLYRNFWGMDYYSFQYDSCLFISLNSTLLDTYSGHQCYPYSLEQDSFLRATLISSQDSLYHHIFLFFHFPLYVSSPSEANSPNNVDRPRRDTILKYLRDYNISAVFTGHLHYDLLNFYGPTLLMTSLPTCETNINSCGYRVVKVYDKGIETYVIYLSAPVTYVSMIPIVQVQVQSETVVVNTPFWFSCAIDSINHPEWRGSTVRWIFRTGDTLYTSSGNFVYSQTGNYQILCQVYKSPHYSALYRFPIYVRESAHTPENNNLDASPLLFSSLGNKIFIVSQEKQDCNISAYSVVGRKFDVFKGIIERGKNEILLPGDVKSGIYFIRLDSQKSSRFYKFIYVK</sequence>
<dbReference type="SUPFAM" id="SSF56300">
    <property type="entry name" value="Metallo-dependent phosphatases"/>
    <property type="match status" value="1"/>
</dbReference>
<dbReference type="InterPro" id="IPR004843">
    <property type="entry name" value="Calcineurin-like_PHP"/>
</dbReference>
<dbReference type="PANTHER" id="PTHR43143:SF1">
    <property type="entry name" value="SERINE_THREONINE-PROTEIN PHOSPHATASE CPPED1"/>
    <property type="match status" value="1"/>
</dbReference>
<dbReference type="EMBL" id="DTOZ01000120">
    <property type="protein sequence ID" value="HGE78243.1"/>
    <property type="molecule type" value="Genomic_DNA"/>
</dbReference>
<dbReference type="InterPro" id="IPR051918">
    <property type="entry name" value="STPP_CPPED1"/>
</dbReference>
<dbReference type="GO" id="GO:0016787">
    <property type="term" value="F:hydrolase activity"/>
    <property type="evidence" value="ECO:0007669"/>
    <property type="project" value="InterPro"/>
</dbReference>
<reference evidence="2" key="1">
    <citation type="journal article" date="2020" name="mSystems">
        <title>Genome- and Community-Level Interaction Insights into Carbon Utilization and Element Cycling Functions of Hydrothermarchaeota in Hydrothermal Sediment.</title>
        <authorList>
            <person name="Zhou Z."/>
            <person name="Liu Y."/>
            <person name="Xu W."/>
            <person name="Pan J."/>
            <person name="Luo Z.H."/>
            <person name="Li M."/>
        </authorList>
    </citation>
    <scope>NUCLEOTIDE SEQUENCE [LARGE SCALE GENOMIC DNA]</scope>
    <source>
        <strain evidence="2">SpSt-961</strain>
    </source>
</reference>
<dbReference type="InterPro" id="IPR029052">
    <property type="entry name" value="Metallo-depent_PP-like"/>
</dbReference>
<dbReference type="AlphaFoldDB" id="A0A7V3RHC6"/>
<evidence type="ECO:0000259" key="1">
    <source>
        <dbReference type="Pfam" id="PF00149"/>
    </source>
</evidence>
<dbReference type="PANTHER" id="PTHR43143">
    <property type="entry name" value="METALLOPHOSPHOESTERASE, CALCINEURIN SUPERFAMILY"/>
    <property type="match status" value="1"/>
</dbReference>
<accession>A0A7V3RHC6</accession>
<feature type="domain" description="Calcineurin-like phosphoesterase" evidence="1">
    <location>
        <begin position="40"/>
        <end position="216"/>
    </location>
</feature>
<name>A0A7V3RHC6_UNCW3</name>